<evidence type="ECO:0000256" key="3">
    <source>
        <dbReference type="ARBA" id="ARBA00022643"/>
    </source>
</evidence>
<dbReference type="eggNOG" id="KOG0134">
    <property type="taxonomic scope" value="Eukaryota"/>
</dbReference>
<evidence type="ECO:0000256" key="2">
    <source>
        <dbReference type="ARBA" id="ARBA00022630"/>
    </source>
</evidence>
<comment type="caution">
    <text evidence="5">The sequence shown here is derived from an EMBL/GenBank/DDBJ whole genome shotgun (WGS) entry which is preliminary data.</text>
</comment>
<proteinExistence type="inferred from homology"/>
<dbReference type="PANTHER" id="PTHR43656:SF2">
    <property type="entry name" value="BINDING OXIDOREDUCTASE, PUTATIVE (AFU_ORTHOLOGUE AFUA_2G08260)-RELATED"/>
    <property type="match status" value="1"/>
</dbReference>
<protein>
    <submittedName>
        <fullName evidence="5">NADH oxidase</fullName>
    </submittedName>
</protein>
<dbReference type="AlphaFoldDB" id="A0A093V413"/>
<dbReference type="InterPro" id="IPR051799">
    <property type="entry name" value="NADH_flavin_oxidoreductase"/>
</dbReference>
<dbReference type="GO" id="GO:0016491">
    <property type="term" value="F:oxidoreductase activity"/>
    <property type="evidence" value="ECO:0007669"/>
    <property type="project" value="UniProtKB-KW"/>
</dbReference>
<dbReference type="SUPFAM" id="SSF51395">
    <property type="entry name" value="FMN-linked oxidoreductases"/>
    <property type="match status" value="1"/>
</dbReference>
<gene>
    <name evidence="5" type="ORF">GQ26_0150380</name>
</gene>
<evidence type="ECO:0000256" key="4">
    <source>
        <dbReference type="ARBA" id="ARBA00023002"/>
    </source>
</evidence>
<organism evidence="5">
    <name type="scientific">Talaromyces marneffei PM1</name>
    <dbReference type="NCBI Taxonomy" id="1077442"/>
    <lineage>
        <taxon>Eukaryota</taxon>
        <taxon>Fungi</taxon>
        <taxon>Dikarya</taxon>
        <taxon>Ascomycota</taxon>
        <taxon>Pezizomycotina</taxon>
        <taxon>Eurotiomycetes</taxon>
        <taxon>Eurotiomycetidae</taxon>
        <taxon>Eurotiales</taxon>
        <taxon>Trichocomaceae</taxon>
        <taxon>Talaromyces</taxon>
        <taxon>Talaromyces sect. Talaromyces</taxon>
    </lineage>
</organism>
<evidence type="ECO:0000256" key="1">
    <source>
        <dbReference type="ARBA" id="ARBA00005979"/>
    </source>
</evidence>
<keyword evidence="4" id="KW-0560">Oxidoreductase</keyword>
<name>A0A093V413_TALMA</name>
<reference evidence="5" key="1">
    <citation type="journal article" date="2014" name="PLoS Genet.">
        <title>Signature Gene Expression Reveals Novel Clues to the Molecular Mechanisms of Dimorphic Transition in Penicillium marneffei.</title>
        <authorList>
            <person name="Yang E."/>
            <person name="Wang G."/>
            <person name="Cai J."/>
            <person name="Woo P.C."/>
            <person name="Lau S.K."/>
            <person name="Yuen K.-Y."/>
            <person name="Chow W.-N."/>
            <person name="Lin X."/>
        </authorList>
    </citation>
    <scope>NUCLEOTIDE SEQUENCE [LARGE SCALE GENOMIC DNA]</scope>
    <source>
        <strain evidence="5">PM1</strain>
    </source>
</reference>
<evidence type="ECO:0000313" key="5">
    <source>
        <dbReference type="EMBL" id="KFX47292.1"/>
    </source>
</evidence>
<comment type="similarity">
    <text evidence="1">Belongs to the NADH:flavin oxidoreductase/NADH oxidase family.</text>
</comment>
<dbReference type="EMBL" id="JPOX01000015">
    <property type="protein sequence ID" value="KFX47292.1"/>
    <property type="molecule type" value="Genomic_DNA"/>
</dbReference>
<keyword evidence="2" id="KW-0285">Flavoprotein</keyword>
<dbReference type="Gene3D" id="3.20.20.70">
    <property type="entry name" value="Aldolase class I"/>
    <property type="match status" value="1"/>
</dbReference>
<sequence length="85" mass="9188">MDSTIAQPLKLQCGLALKNRLVKAAMAEGMADNNGLPTISHNNVYREWGNGGWGMIITGNVQVDSVYLGDARDVTVDPTKETELL</sequence>
<keyword evidence="3" id="KW-0288">FMN</keyword>
<accession>A0A093V413</accession>
<dbReference type="PANTHER" id="PTHR43656">
    <property type="entry name" value="BINDING OXIDOREDUCTASE, PUTATIVE (AFU_ORTHOLOGUE AFUA_2G08260)-RELATED"/>
    <property type="match status" value="1"/>
</dbReference>
<dbReference type="HOGENOM" id="CLU_2513354_0_0_1"/>
<dbReference type="InterPro" id="IPR013785">
    <property type="entry name" value="Aldolase_TIM"/>
</dbReference>